<dbReference type="AlphaFoldDB" id="A0AA86MWL8"/>
<proteinExistence type="predicted"/>
<organism evidence="1 2">
    <name type="scientific">Nitrospira tepida</name>
    <dbReference type="NCBI Taxonomy" id="2973512"/>
    <lineage>
        <taxon>Bacteria</taxon>
        <taxon>Pseudomonadati</taxon>
        <taxon>Nitrospirota</taxon>
        <taxon>Nitrospiria</taxon>
        <taxon>Nitrospirales</taxon>
        <taxon>Nitrospiraceae</taxon>
        <taxon>Nitrospira</taxon>
    </lineage>
</organism>
<keyword evidence="2" id="KW-1185">Reference proteome</keyword>
<protein>
    <submittedName>
        <fullName evidence="1">Uncharacterized protein</fullName>
    </submittedName>
</protein>
<dbReference type="EMBL" id="OX365700">
    <property type="protein sequence ID" value="CAI4030464.1"/>
    <property type="molecule type" value="Genomic_DNA"/>
</dbReference>
<dbReference type="RefSeq" id="WP_289267452.1">
    <property type="nucleotide sequence ID" value="NZ_OX365700.1"/>
</dbReference>
<accession>A0AA86MWL8</accession>
<sequence length="256" mass="27337">MMKPRNAGGIITIVLVVCTVGCASERSLGPFGPDDPETPVTKTSLPAVVPPVHLLQFDDAGQGDLMLPRGSSHPGLLAAGASGVAPDEQAVSKLQTAALADPRVQAALGDRFRLVEADQVETTSPRSGCCPAPSHPSRLVFYSYGTDTSVEVWLRGDRVIAVTPRPGYQPPETQEEVAEAVSLARQDRRLEGKLEGLDGHGILTQPARGWLWDDAGQGHRVIWVTFSKGLEGRPLYGALVDLSARKVLKAREEPSH</sequence>
<gene>
    <name evidence="1" type="ORF">DNFV4_00892</name>
</gene>
<evidence type="ECO:0000313" key="2">
    <source>
        <dbReference type="Proteomes" id="UP001179121"/>
    </source>
</evidence>
<reference evidence="1" key="1">
    <citation type="submission" date="2022-10" db="EMBL/GenBank/DDBJ databases">
        <authorList>
            <person name="Koch H."/>
        </authorList>
    </citation>
    <scope>NUCLEOTIDE SEQUENCE</scope>
    <source>
        <strain evidence="1">DNF</strain>
    </source>
</reference>
<dbReference type="KEGG" id="nti:DNFV4_00892"/>
<name>A0AA86MWL8_9BACT</name>
<dbReference type="Proteomes" id="UP001179121">
    <property type="component" value="Chromosome"/>
</dbReference>
<evidence type="ECO:0000313" key="1">
    <source>
        <dbReference type="EMBL" id="CAI4030464.1"/>
    </source>
</evidence>